<evidence type="ECO:0000256" key="2">
    <source>
        <dbReference type="ARBA" id="ARBA00022679"/>
    </source>
</evidence>
<evidence type="ECO:0000259" key="8">
    <source>
        <dbReference type="Pfam" id="PF01648"/>
    </source>
</evidence>
<dbReference type="NCBIfam" id="TIGR00556">
    <property type="entry name" value="pantethn_trn"/>
    <property type="match status" value="1"/>
</dbReference>
<name>A0A381TZQ5_9ZZZZ</name>
<keyword evidence="3" id="KW-0479">Metal-binding</keyword>
<dbReference type="GO" id="GO:0006633">
    <property type="term" value="P:fatty acid biosynthetic process"/>
    <property type="evidence" value="ECO:0007669"/>
    <property type="project" value="UniProtKB-KW"/>
</dbReference>
<evidence type="ECO:0000256" key="6">
    <source>
        <dbReference type="ARBA" id="ARBA00023098"/>
    </source>
</evidence>
<keyword evidence="2" id="KW-0808">Transferase</keyword>
<gene>
    <name evidence="9" type="ORF">METZ01_LOCUS73792</name>
</gene>
<evidence type="ECO:0000256" key="3">
    <source>
        <dbReference type="ARBA" id="ARBA00022723"/>
    </source>
</evidence>
<evidence type="ECO:0000256" key="1">
    <source>
        <dbReference type="ARBA" id="ARBA00022516"/>
    </source>
</evidence>
<dbReference type="InterPro" id="IPR037143">
    <property type="entry name" value="4-PPantetheinyl_Trfase_dom_sf"/>
</dbReference>
<dbReference type="InterPro" id="IPR008278">
    <property type="entry name" value="4-PPantetheinyl_Trfase_dom"/>
</dbReference>
<dbReference type="EMBL" id="UINC01005376">
    <property type="protein sequence ID" value="SVA20938.1"/>
    <property type="molecule type" value="Genomic_DNA"/>
</dbReference>
<dbReference type="GO" id="GO:0008897">
    <property type="term" value="F:holo-[acyl-carrier-protein] synthase activity"/>
    <property type="evidence" value="ECO:0007669"/>
    <property type="project" value="InterPro"/>
</dbReference>
<keyword evidence="6" id="KW-0443">Lipid metabolism</keyword>
<evidence type="ECO:0000313" key="9">
    <source>
        <dbReference type="EMBL" id="SVA20938.1"/>
    </source>
</evidence>
<dbReference type="AlphaFoldDB" id="A0A381TZQ5"/>
<accession>A0A381TZQ5</accession>
<dbReference type="InterPro" id="IPR002582">
    <property type="entry name" value="ACPS"/>
</dbReference>
<keyword evidence="4" id="KW-0276">Fatty acid metabolism</keyword>
<dbReference type="SUPFAM" id="SSF56214">
    <property type="entry name" value="4'-phosphopantetheinyl transferase"/>
    <property type="match status" value="1"/>
</dbReference>
<keyword evidence="5" id="KW-0460">Magnesium</keyword>
<keyword evidence="7" id="KW-0275">Fatty acid biosynthesis</keyword>
<organism evidence="9">
    <name type="scientific">marine metagenome</name>
    <dbReference type="NCBI Taxonomy" id="408172"/>
    <lineage>
        <taxon>unclassified sequences</taxon>
        <taxon>metagenomes</taxon>
        <taxon>ecological metagenomes</taxon>
    </lineage>
</organism>
<reference evidence="9" key="1">
    <citation type="submission" date="2018-05" db="EMBL/GenBank/DDBJ databases">
        <authorList>
            <person name="Lanie J.A."/>
            <person name="Ng W.-L."/>
            <person name="Kazmierczak K.M."/>
            <person name="Andrzejewski T.M."/>
            <person name="Davidsen T.M."/>
            <person name="Wayne K.J."/>
            <person name="Tettelin H."/>
            <person name="Glass J.I."/>
            <person name="Rusch D."/>
            <person name="Podicherti R."/>
            <person name="Tsui H.-C.T."/>
            <person name="Winkler M.E."/>
        </authorList>
    </citation>
    <scope>NUCLEOTIDE SEQUENCE</scope>
</reference>
<proteinExistence type="predicted"/>
<protein>
    <recommendedName>
        <fullName evidence="8">4'-phosphopantetheinyl transferase domain-containing protein</fullName>
    </recommendedName>
</protein>
<dbReference type="NCBIfam" id="TIGR00516">
    <property type="entry name" value="acpS"/>
    <property type="match status" value="1"/>
</dbReference>
<dbReference type="GO" id="GO:0000287">
    <property type="term" value="F:magnesium ion binding"/>
    <property type="evidence" value="ECO:0007669"/>
    <property type="project" value="InterPro"/>
</dbReference>
<evidence type="ECO:0000256" key="4">
    <source>
        <dbReference type="ARBA" id="ARBA00022832"/>
    </source>
</evidence>
<feature type="domain" description="4'-phosphopantetheinyl transferase" evidence="8">
    <location>
        <begin position="6"/>
        <end position="110"/>
    </location>
</feature>
<dbReference type="InterPro" id="IPR004568">
    <property type="entry name" value="Ppantetheine-prot_Trfase_dom"/>
</dbReference>
<dbReference type="Pfam" id="PF01648">
    <property type="entry name" value="ACPS"/>
    <property type="match status" value="1"/>
</dbReference>
<dbReference type="Gene3D" id="3.90.470.20">
    <property type="entry name" value="4'-phosphopantetheinyl transferase domain"/>
    <property type="match status" value="1"/>
</dbReference>
<evidence type="ECO:0000256" key="5">
    <source>
        <dbReference type="ARBA" id="ARBA00022842"/>
    </source>
</evidence>
<keyword evidence="1" id="KW-0444">Lipid biosynthesis</keyword>
<sequence>MKKKFGVGIDMVEIKRFEDKAYQKNKKFYEKIFVQSEINYCLKFKNSGPHFAGKFAIKEATKKSLDESIDFLDIITKHKNSKPTVNLKINNSYAFYVSVSHEKDYAIAIVISQ</sequence>
<evidence type="ECO:0000256" key="7">
    <source>
        <dbReference type="ARBA" id="ARBA00023160"/>
    </source>
</evidence>